<organism evidence="9 10">
    <name type="scientific">Hirsutella minnesotensis 3608</name>
    <dbReference type="NCBI Taxonomy" id="1043627"/>
    <lineage>
        <taxon>Eukaryota</taxon>
        <taxon>Fungi</taxon>
        <taxon>Dikarya</taxon>
        <taxon>Ascomycota</taxon>
        <taxon>Pezizomycotina</taxon>
        <taxon>Sordariomycetes</taxon>
        <taxon>Hypocreomycetidae</taxon>
        <taxon>Hypocreales</taxon>
        <taxon>Ophiocordycipitaceae</taxon>
        <taxon>Hirsutella</taxon>
    </lineage>
</organism>
<evidence type="ECO:0000256" key="2">
    <source>
        <dbReference type="ARBA" id="ARBA00005300"/>
    </source>
</evidence>
<name>A0A0F7ZG30_9HYPO</name>
<evidence type="ECO:0000256" key="4">
    <source>
        <dbReference type="ARBA" id="ARBA00022722"/>
    </source>
</evidence>
<evidence type="ECO:0000313" key="10">
    <source>
        <dbReference type="Proteomes" id="UP000054481"/>
    </source>
</evidence>
<evidence type="ECO:0000256" key="6">
    <source>
        <dbReference type="ARBA" id="ARBA00022759"/>
    </source>
</evidence>
<accession>A0A0F7ZG30</accession>
<sequence length="339" mass="36870">MPVGWYLAQGLTPLTPSSSDDEEGPCELPDGRLVCGPHGLVSCGKCCVDYSFMDDVLAHDSEDDDDDGAHLDSDDTTDLDLAANDSNAAGSTAGRSNNLPIMVGAPQIPFDLLGPRLRRGTGRHFPTKFVPSPASGTPSGLFSGRKTHILVTRKSIRYTFRSDDGKVLIRADGACLNNGQPNPKAGWAFWHGLDPSGKRLVASGHLEKKGPFGDDSIQSSNRAELRAVIAALRFRHWPGEGFHTIVIATDSKYVVEGSTKWAKTWAENGWTTRGGADVKNRDLWDVLLGEIEGYKDYGMAVQFWKIPRDWNIVADEAAKDAAAELDAPDEWREVFGINC</sequence>
<keyword evidence="10" id="KW-1185">Reference proteome</keyword>
<keyword evidence="4" id="KW-0540">Nuclease</keyword>
<dbReference type="Pfam" id="PF00075">
    <property type="entry name" value="RNase_H"/>
    <property type="match status" value="1"/>
</dbReference>
<dbReference type="EC" id="3.1.26.4" evidence="3"/>
<dbReference type="InterPro" id="IPR036397">
    <property type="entry name" value="RNaseH_sf"/>
</dbReference>
<dbReference type="EMBL" id="KQ030642">
    <property type="protein sequence ID" value="KJZ70176.1"/>
    <property type="molecule type" value="Genomic_DNA"/>
</dbReference>
<dbReference type="SUPFAM" id="SSF53098">
    <property type="entry name" value="Ribonuclease H-like"/>
    <property type="match status" value="1"/>
</dbReference>
<dbReference type="GO" id="GO:0046872">
    <property type="term" value="F:metal ion binding"/>
    <property type="evidence" value="ECO:0007669"/>
    <property type="project" value="UniProtKB-KW"/>
</dbReference>
<dbReference type="InterPro" id="IPR012337">
    <property type="entry name" value="RNaseH-like_sf"/>
</dbReference>
<evidence type="ECO:0000259" key="8">
    <source>
        <dbReference type="PROSITE" id="PS50879"/>
    </source>
</evidence>
<comment type="catalytic activity">
    <reaction evidence="1">
        <text>Endonucleolytic cleavage to 5'-phosphomonoester.</text>
        <dbReference type="EC" id="3.1.26.4"/>
    </reaction>
</comment>
<dbReference type="CDD" id="cd13934">
    <property type="entry name" value="RNase_H_Dikarya_like"/>
    <property type="match status" value="1"/>
</dbReference>
<protein>
    <recommendedName>
        <fullName evidence="3">ribonuclease H</fullName>
        <ecNumber evidence="3">3.1.26.4</ecNumber>
    </recommendedName>
</protein>
<evidence type="ECO:0000256" key="3">
    <source>
        <dbReference type="ARBA" id="ARBA00012180"/>
    </source>
</evidence>
<keyword evidence="7" id="KW-0378">Hydrolase</keyword>
<proteinExistence type="inferred from homology"/>
<keyword evidence="5" id="KW-0479">Metal-binding</keyword>
<dbReference type="InterPro" id="IPR050092">
    <property type="entry name" value="RNase_H"/>
</dbReference>
<evidence type="ECO:0000256" key="7">
    <source>
        <dbReference type="ARBA" id="ARBA00022801"/>
    </source>
</evidence>
<dbReference type="GO" id="GO:0003676">
    <property type="term" value="F:nucleic acid binding"/>
    <property type="evidence" value="ECO:0007669"/>
    <property type="project" value="InterPro"/>
</dbReference>
<reference evidence="9 10" key="1">
    <citation type="journal article" date="2014" name="Genome Biol. Evol.">
        <title>Comparative genomics and transcriptomics analyses reveal divergent lifestyle features of nematode endoparasitic fungus Hirsutella minnesotensis.</title>
        <authorList>
            <person name="Lai Y."/>
            <person name="Liu K."/>
            <person name="Zhang X."/>
            <person name="Zhang X."/>
            <person name="Li K."/>
            <person name="Wang N."/>
            <person name="Shu C."/>
            <person name="Wu Y."/>
            <person name="Wang C."/>
            <person name="Bushley K.E."/>
            <person name="Xiang M."/>
            <person name="Liu X."/>
        </authorList>
    </citation>
    <scope>NUCLEOTIDE SEQUENCE [LARGE SCALE GENOMIC DNA]</scope>
    <source>
        <strain evidence="9 10">3608</strain>
    </source>
</reference>
<dbReference type="PANTHER" id="PTHR10642:SF26">
    <property type="entry name" value="RIBONUCLEASE H1"/>
    <property type="match status" value="1"/>
</dbReference>
<keyword evidence="6" id="KW-0255">Endonuclease</keyword>
<dbReference type="GO" id="GO:0004523">
    <property type="term" value="F:RNA-DNA hybrid ribonuclease activity"/>
    <property type="evidence" value="ECO:0007669"/>
    <property type="project" value="UniProtKB-EC"/>
</dbReference>
<feature type="domain" description="RNase H type-1" evidence="8">
    <location>
        <begin position="163"/>
        <end position="323"/>
    </location>
</feature>
<evidence type="ECO:0000256" key="5">
    <source>
        <dbReference type="ARBA" id="ARBA00022723"/>
    </source>
</evidence>
<dbReference type="Gene3D" id="3.30.420.10">
    <property type="entry name" value="Ribonuclease H-like superfamily/Ribonuclease H"/>
    <property type="match status" value="1"/>
</dbReference>
<comment type="similarity">
    <text evidence="2">Belongs to the RNase H family.</text>
</comment>
<dbReference type="GO" id="GO:0043137">
    <property type="term" value="P:DNA replication, removal of RNA primer"/>
    <property type="evidence" value="ECO:0007669"/>
    <property type="project" value="TreeGrafter"/>
</dbReference>
<dbReference type="InterPro" id="IPR002156">
    <property type="entry name" value="RNaseH_domain"/>
</dbReference>
<dbReference type="AlphaFoldDB" id="A0A0F7ZG30"/>
<dbReference type="OrthoDB" id="407198at2759"/>
<dbReference type="Proteomes" id="UP000054481">
    <property type="component" value="Unassembled WGS sequence"/>
</dbReference>
<dbReference type="PROSITE" id="PS50879">
    <property type="entry name" value="RNASE_H_1"/>
    <property type="match status" value="1"/>
</dbReference>
<evidence type="ECO:0000313" key="9">
    <source>
        <dbReference type="EMBL" id="KJZ70176.1"/>
    </source>
</evidence>
<evidence type="ECO:0000256" key="1">
    <source>
        <dbReference type="ARBA" id="ARBA00000077"/>
    </source>
</evidence>
<gene>
    <name evidence="9" type="ORF">HIM_10436</name>
</gene>
<dbReference type="PANTHER" id="PTHR10642">
    <property type="entry name" value="RIBONUCLEASE H1"/>
    <property type="match status" value="1"/>
</dbReference>